<dbReference type="SUPFAM" id="SSF55174">
    <property type="entry name" value="Alpha-L RNA-binding motif"/>
    <property type="match status" value="1"/>
</dbReference>
<dbReference type="CDD" id="cd00165">
    <property type="entry name" value="S4"/>
    <property type="match status" value="1"/>
</dbReference>
<dbReference type="GO" id="GO:0034457">
    <property type="term" value="C:Mpp10 complex"/>
    <property type="evidence" value="ECO:0007669"/>
    <property type="project" value="TreeGrafter"/>
</dbReference>
<feature type="domain" description="RNA-binding S4" evidence="10">
    <location>
        <begin position="108"/>
        <end position="174"/>
    </location>
</feature>
<dbReference type="Proteomes" id="UP000274756">
    <property type="component" value="Unassembled WGS sequence"/>
</dbReference>
<gene>
    <name evidence="12" type="ORF">DME_LOCUS8010</name>
</gene>
<keyword evidence="6" id="KW-0687">Ribonucleoprotein</keyword>
<dbReference type="AlphaFoldDB" id="A0A0N4UAF4"/>
<dbReference type="GO" id="GO:0032040">
    <property type="term" value="C:small-subunit processome"/>
    <property type="evidence" value="ECO:0007669"/>
    <property type="project" value="TreeGrafter"/>
</dbReference>
<reference evidence="15" key="1">
    <citation type="submission" date="2017-02" db="UniProtKB">
        <authorList>
            <consortium name="WormBaseParasite"/>
        </authorList>
    </citation>
    <scope>IDENTIFICATION</scope>
</reference>
<dbReference type="OrthoDB" id="10248812at2759"/>
<dbReference type="SMART" id="SM01390">
    <property type="entry name" value="Ribosomal_S4"/>
    <property type="match status" value="1"/>
</dbReference>
<dbReference type="SMART" id="SM00363">
    <property type="entry name" value="S4"/>
    <property type="match status" value="1"/>
</dbReference>
<keyword evidence="5" id="KW-0539">Nucleus</keyword>
<evidence type="ECO:0000256" key="9">
    <source>
        <dbReference type="PROSITE-ProRule" id="PRU00182"/>
    </source>
</evidence>
<evidence type="ECO:0000256" key="4">
    <source>
        <dbReference type="ARBA" id="ARBA00022884"/>
    </source>
</evidence>
<dbReference type="Pfam" id="PF01479">
    <property type="entry name" value="S4"/>
    <property type="match status" value="1"/>
</dbReference>
<evidence type="ECO:0000259" key="10">
    <source>
        <dbReference type="SMART" id="SM00363"/>
    </source>
</evidence>
<evidence type="ECO:0000259" key="11">
    <source>
        <dbReference type="SMART" id="SM01390"/>
    </source>
</evidence>
<evidence type="ECO:0000256" key="6">
    <source>
        <dbReference type="ARBA" id="ARBA00023274"/>
    </source>
</evidence>
<keyword evidence="3" id="KW-0690">Ribosome biogenesis</keyword>
<dbReference type="PANTHER" id="PTHR11831">
    <property type="entry name" value="30S 40S RIBOSOMAL PROTEIN"/>
    <property type="match status" value="1"/>
</dbReference>
<dbReference type="EMBL" id="UYYG01001165">
    <property type="protein sequence ID" value="VDN58037.1"/>
    <property type="molecule type" value="Genomic_DNA"/>
</dbReference>
<dbReference type="InterPro" id="IPR022801">
    <property type="entry name" value="Ribosomal_uS4"/>
</dbReference>
<evidence type="ECO:0000256" key="3">
    <source>
        <dbReference type="ARBA" id="ARBA00022517"/>
    </source>
</evidence>
<dbReference type="Pfam" id="PF00163">
    <property type="entry name" value="Ribosomal_S4"/>
    <property type="match status" value="1"/>
</dbReference>
<comment type="subcellular location">
    <subcellularLocation>
        <location evidence="1">Nucleus</location>
        <location evidence="1">Nucleolus</location>
    </subcellularLocation>
</comment>
<dbReference type="InterPro" id="IPR001912">
    <property type="entry name" value="Ribosomal_uS4_N"/>
</dbReference>
<feature type="domain" description="Small ribosomal subunit protein uS4 N-terminal" evidence="11">
    <location>
        <begin position="4"/>
        <end position="107"/>
    </location>
</feature>
<evidence type="ECO:0000313" key="12">
    <source>
        <dbReference type="EMBL" id="VDN58037.1"/>
    </source>
</evidence>
<proteinExistence type="inferred from homology"/>
<dbReference type="PANTHER" id="PTHR11831:SF1">
    <property type="entry name" value="U3 SMALL NUCLEOLAR RIBONUCLEOPROTEIN PROTEIN IMP3"/>
    <property type="match status" value="1"/>
</dbReference>
<dbReference type="PROSITE" id="PS50889">
    <property type="entry name" value="S4"/>
    <property type="match status" value="1"/>
</dbReference>
<evidence type="ECO:0000256" key="2">
    <source>
        <dbReference type="ARBA" id="ARBA00007465"/>
    </source>
</evidence>
<dbReference type="GO" id="GO:0042274">
    <property type="term" value="P:ribosomal small subunit biogenesis"/>
    <property type="evidence" value="ECO:0007669"/>
    <property type="project" value="TreeGrafter"/>
</dbReference>
<comment type="similarity">
    <text evidence="2">Belongs to the universal ribosomal protein uS4 family.</text>
</comment>
<keyword evidence="14" id="KW-1185">Reference proteome</keyword>
<evidence type="ECO:0000313" key="13">
    <source>
        <dbReference type="Proteomes" id="UP000038040"/>
    </source>
</evidence>
<evidence type="ECO:0000313" key="14">
    <source>
        <dbReference type="Proteomes" id="UP000274756"/>
    </source>
</evidence>
<dbReference type="GO" id="GO:0019843">
    <property type="term" value="F:rRNA binding"/>
    <property type="evidence" value="ECO:0007669"/>
    <property type="project" value="InterPro"/>
</dbReference>
<dbReference type="Gene3D" id="3.10.290.10">
    <property type="entry name" value="RNA-binding S4 domain"/>
    <property type="match status" value="1"/>
</dbReference>
<evidence type="ECO:0000256" key="7">
    <source>
        <dbReference type="ARBA" id="ARBA00069727"/>
    </source>
</evidence>
<reference evidence="12 14" key="2">
    <citation type="submission" date="2018-11" db="EMBL/GenBank/DDBJ databases">
        <authorList>
            <consortium name="Pathogen Informatics"/>
        </authorList>
    </citation>
    <scope>NUCLEOTIDE SEQUENCE [LARGE SCALE GENOMIC DNA]</scope>
</reference>
<protein>
    <recommendedName>
        <fullName evidence="7">U3 small nucleolar ribonucleoprotein protein IMP3</fullName>
    </recommendedName>
    <alternativeName>
        <fullName evidence="8">U3 small nucleolar ribonucleoprotein protein imp3</fullName>
    </alternativeName>
</protein>
<accession>A0A0N4UAF4</accession>
<sequence>MVRKLKYHEKKLLKKVDFISWTIDNNLHEGKILRRYHIKNRQHYSLYNTLAAEVREIAKKLSELPVNDVFRKKKTRELLEKLYNIGLIPTADSLERASKVTASSFCRRRLPVVMKRLEMAETVRSASDFVEQGHVRVGVELVTDPAFLVTRAMQDTVTWTKNSKIRTHVLNYNNERDDFLL</sequence>
<dbReference type="InterPro" id="IPR036986">
    <property type="entry name" value="S4_RNA-bd_sf"/>
</dbReference>
<dbReference type="InterPro" id="IPR002942">
    <property type="entry name" value="S4_RNA-bd"/>
</dbReference>
<name>A0A0N4UAF4_DRAME</name>
<dbReference type="WBParaSite" id="DME_0000412701-mRNA-1">
    <property type="protein sequence ID" value="DME_0000412701-mRNA-1"/>
    <property type="gene ID" value="DME_0000412701"/>
</dbReference>
<dbReference type="FunFam" id="3.10.290.10:FF:000006">
    <property type="entry name" value="U3 small nucleolar ribonucleoprotein IMP3"/>
    <property type="match status" value="1"/>
</dbReference>
<dbReference type="GO" id="GO:0006364">
    <property type="term" value="P:rRNA processing"/>
    <property type="evidence" value="ECO:0007669"/>
    <property type="project" value="TreeGrafter"/>
</dbReference>
<evidence type="ECO:0000256" key="5">
    <source>
        <dbReference type="ARBA" id="ARBA00023242"/>
    </source>
</evidence>
<keyword evidence="4 9" id="KW-0694">RNA-binding</keyword>
<evidence type="ECO:0000313" key="15">
    <source>
        <dbReference type="WBParaSite" id="DME_0000412701-mRNA-1"/>
    </source>
</evidence>
<dbReference type="GO" id="GO:0030515">
    <property type="term" value="F:snoRNA binding"/>
    <property type="evidence" value="ECO:0007669"/>
    <property type="project" value="TreeGrafter"/>
</dbReference>
<evidence type="ECO:0000256" key="1">
    <source>
        <dbReference type="ARBA" id="ARBA00004604"/>
    </source>
</evidence>
<evidence type="ECO:0000256" key="8">
    <source>
        <dbReference type="ARBA" id="ARBA00072223"/>
    </source>
</evidence>
<dbReference type="STRING" id="318479.A0A0N4UAF4"/>
<organism evidence="13 15">
    <name type="scientific">Dracunculus medinensis</name>
    <name type="common">Guinea worm</name>
    <dbReference type="NCBI Taxonomy" id="318479"/>
    <lineage>
        <taxon>Eukaryota</taxon>
        <taxon>Metazoa</taxon>
        <taxon>Ecdysozoa</taxon>
        <taxon>Nematoda</taxon>
        <taxon>Chromadorea</taxon>
        <taxon>Rhabditida</taxon>
        <taxon>Spirurina</taxon>
        <taxon>Dracunculoidea</taxon>
        <taxon>Dracunculidae</taxon>
        <taxon>Dracunculus</taxon>
    </lineage>
</organism>
<dbReference type="Proteomes" id="UP000038040">
    <property type="component" value="Unplaced"/>
</dbReference>